<reference evidence="1" key="1">
    <citation type="submission" date="2019-08" db="EMBL/GenBank/DDBJ databases">
        <authorList>
            <person name="Kucharzyk K."/>
            <person name="Murdoch R.W."/>
            <person name="Higgins S."/>
            <person name="Loffler F."/>
        </authorList>
    </citation>
    <scope>NUCLEOTIDE SEQUENCE</scope>
</reference>
<evidence type="ECO:0000313" key="1">
    <source>
        <dbReference type="EMBL" id="MPM70425.1"/>
    </source>
</evidence>
<sequence length="140" mass="15600">MFPDGDDKARNRVRAAEPADGVALVQVGALRTHHHVIDVEEIEQDPAKCDRRFRRGDRTGEKRAKFINRSTGVLEQLALLVGQPLQSLLDALLVLFGHSIALTTLPGQHPACVERKANHLAKGGEAEVHRRCRHGKRRRP</sequence>
<dbReference type="EMBL" id="VSSQ01023467">
    <property type="protein sequence ID" value="MPM70425.1"/>
    <property type="molecule type" value="Genomic_DNA"/>
</dbReference>
<dbReference type="AlphaFoldDB" id="A0A645BYU5"/>
<gene>
    <name evidence="1" type="ORF">SDC9_117380</name>
</gene>
<organism evidence="1">
    <name type="scientific">bioreactor metagenome</name>
    <dbReference type="NCBI Taxonomy" id="1076179"/>
    <lineage>
        <taxon>unclassified sequences</taxon>
        <taxon>metagenomes</taxon>
        <taxon>ecological metagenomes</taxon>
    </lineage>
</organism>
<accession>A0A645BYU5</accession>
<comment type="caution">
    <text evidence="1">The sequence shown here is derived from an EMBL/GenBank/DDBJ whole genome shotgun (WGS) entry which is preliminary data.</text>
</comment>
<proteinExistence type="predicted"/>
<name>A0A645BYU5_9ZZZZ</name>
<protein>
    <submittedName>
        <fullName evidence="1">Uncharacterized protein</fullName>
    </submittedName>
</protein>